<sequence>MDQLLNFNTFASMRKGLKLEEYKNLKILCVLTNETGIYVTKEDKVYGFGNNSRGCLGLGVADEHINGHKLNKYLTDKGLANIYFGYQFCIGLTQTDRCYSWGTNEFGQLGCGQTDNQSVSVPQLMDLLSDKQVVDIRCGNSHILALTLTGQVYGWGRNTFGQIGNGTNNHMYYPTLIHFSDKIISVSCGKSHSMALTDTGNVYVWGNNKSGQLGIPTENSEKSGNYFKQYRPQLLGSTSLPFITKAICGAEHSLLLTTDGDIYSFGLNSDGQLGTGTQDNQCLPIKMSSETKFKDICDCGGMGRRYDCDYCLRSFKDLPQSRRKHLRSTDHLMAKKCYYESIKTAADHLRDELNKSVCNHYFRHNFCKFGDNCIHSHLTYDRLQELRHQAIAERMDSRRMAPMSPNVSQVSGFDAKTHLDVWLRKRFNTTDSESARDNDRTFDVINIRHNLQELKQLFETLDTRQIPISLIPPSIEDFNQSEECEWK</sequence>
<dbReference type="SUPFAM" id="SSF57667">
    <property type="entry name" value="beta-beta-alpha zinc fingers"/>
    <property type="match status" value="1"/>
</dbReference>
<dbReference type="InterPro" id="IPR051625">
    <property type="entry name" value="Signaling_Regulatory_Domain"/>
</dbReference>
<evidence type="ECO:0000313" key="6">
    <source>
        <dbReference type="Proteomes" id="UP000728032"/>
    </source>
</evidence>
<dbReference type="PROSITE" id="PS00626">
    <property type="entry name" value="RCC1_2"/>
    <property type="match status" value="1"/>
</dbReference>
<organism evidence="5">
    <name type="scientific">Oppiella nova</name>
    <dbReference type="NCBI Taxonomy" id="334625"/>
    <lineage>
        <taxon>Eukaryota</taxon>
        <taxon>Metazoa</taxon>
        <taxon>Ecdysozoa</taxon>
        <taxon>Arthropoda</taxon>
        <taxon>Chelicerata</taxon>
        <taxon>Arachnida</taxon>
        <taxon>Acari</taxon>
        <taxon>Acariformes</taxon>
        <taxon>Sarcoptiformes</taxon>
        <taxon>Oribatida</taxon>
        <taxon>Brachypylina</taxon>
        <taxon>Oppioidea</taxon>
        <taxon>Oppiidae</taxon>
        <taxon>Oppiella</taxon>
    </lineage>
</organism>
<protein>
    <recommendedName>
        <fullName evidence="4">C3H1-type domain-containing protein</fullName>
    </recommendedName>
</protein>
<dbReference type="EMBL" id="OC918940">
    <property type="protein sequence ID" value="CAD7650405.1"/>
    <property type="molecule type" value="Genomic_DNA"/>
</dbReference>
<dbReference type="OrthoDB" id="6473869at2759"/>
<feature type="domain" description="C3H1-type" evidence="4">
    <location>
        <begin position="352"/>
        <end position="380"/>
    </location>
</feature>
<dbReference type="Gene3D" id="2.130.10.30">
    <property type="entry name" value="Regulator of chromosome condensation 1/beta-lactamase-inhibitor protein II"/>
    <property type="match status" value="1"/>
</dbReference>
<proteinExistence type="predicted"/>
<evidence type="ECO:0000313" key="5">
    <source>
        <dbReference type="EMBL" id="CAD7650405.1"/>
    </source>
</evidence>
<evidence type="ECO:0000259" key="4">
    <source>
        <dbReference type="PROSITE" id="PS50103"/>
    </source>
</evidence>
<dbReference type="Proteomes" id="UP000728032">
    <property type="component" value="Unassembled WGS sequence"/>
</dbReference>
<keyword evidence="3" id="KW-0863">Zinc-finger</keyword>
<dbReference type="PROSITE" id="PS50103">
    <property type="entry name" value="ZF_C3H1"/>
    <property type="match status" value="1"/>
</dbReference>
<dbReference type="Pfam" id="PF25390">
    <property type="entry name" value="WD40_RLD"/>
    <property type="match status" value="1"/>
</dbReference>
<dbReference type="InterPro" id="IPR009091">
    <property type="entry name" value="RCC1/BLIP-II"/>
</dbReference>
<accession>A0A7R9LYR3</accession>
<evidence type="ECO:0000256" key="3">
    <source>
        <dbReference type="PROSITE-ProRule" id="PRU00723"/>
    </source>
</evidence>
<evidence type="ECO:0000256" key="1">
    <source>
        <dbReference type="ARBA" id="ARBA00022737"/>
    </source>
</evidence>
<keyword evidence="1" id="KW-0677">Repeat</keyword>
<feature type="repeat" description="RCC1" evidence="2">
    <location>
        <begin position="260"/>
        <end position="287"/>
    </location>
</feature>
<dbReference type="PRINTS" id="PR00633">
    <property type="entry name" value="RCCNDNSATION"/>
</dbReference>
<dbReference type="PROSITE" id="PS50012">
    <property type="entry name" value="RCC1_3"/>
    <property type="match status" value="4"/>
</dbReference>
<keyword evidence="3" id="KW-0862">Zinc</keyword>
<feature type="repeat" description="RCC1" evidence="2">
    <location>
        <begin position="96"/>
        <end position="149"/>
    </location>
</feature>
<name>A0A7R9LYR3_9ACAR</name>
<dbReference type="PANTHER" id="PTHR22872">
    <property type="entry name" value="BTK-BINDING PROTEIN-RELATED"/>
    <property type="match status" value="1"/>
</dbReference>
<gene>
    <name evidence="5" type="ORF">ONB1V03_LOCUS7794</name>
</gene>
<evidence type="ECO:0000256" key="2">
    <source>
        <dbReference type="PROSITE-ProRule" id="PRU00235"/>
    </source>
</evidence>
<feature type="repeat" description="RCC1" evidence="2">
    <location>
        <begin position="200"/>
        <end position="259"/>
    </location>
</feature>
<feature type="repeat" description="RCC1" evidence="2">
    <location>
        <begin position="150"/>
        <end position="199"/>
    </location>
</feature>
<reference evidence="5" key="1">
    <citation type="submission" date="2020-11" db="EMBL/GenBank/DDBJ databases">
        <authorList>
            <person name="Tran Van P."/>
        </authorList>
    </citation>
    <scope>NUCLEOTIDE SEQUENCE</scope>
</reference>
<dbReference type="AlphaFoldDB" id="A0A7R9LYR3"/>
<dbReference type="InterPro" id="IPR000408">
    <property type="entry name" value="Reg_chr_condens"/>
</dbReference>
<dbReference type="InterPro" id="IPR058923">
    <property type="entry name" value="RCC1-like_dom"/>
</dbReference>
<feature type="zinc finger region" description="C3H1-type" evidence="3">
    <location>
        <begin position="352"/>
        <end position="380"/>
    </location>
</feature>
<dbReference type="EMBL" id="CAJPVJ010004115">
    <property type="protein sequence ID" value="CAG2168304.1"/>
    <property type="molecule type" value="Genomic_DNA"/>
</dbReference>
<keyword evidence="6" id="KW-1185">Reference proteome</keyword>
<dbReference type="SUPFAM" id="SSF50985">
    <property type="entry name" value="RCC1/BLIP-II"/>
    <property type="match status" value="1"/>
</dbReference>
<dbReference type="GO" id="GO:0008270">
    <property type="term" value="F:zinc ion binding"/>
    <property type="evidence" value="ECO:0007669"/>
    <property type="project" value="UniProtKB-KW"/>
</dbReference>
<keyword evidence="3" id="KW-0479">Metal-binding</keyword>
<dbReference type="InterPro" id="IPR036236">
    <property type="entry name" value="Znf_C2H2_sf"/>
</dbReference>
<dbReference type="InterPro" id="IPR000571">
    <property type="entry name" value="Znf_CCCH"/>
</dbReference>